<evidence type="ECO:0000313" key="2">
    <source>
        <dbReference type="Proteomes" id="UP000288079"/>
    </source>
</evidence>
<reference evidence="1 2" key="1">
    <citation type="submission" date="2018-10" db="EMBL/GenBank/DDBJ databases">
        <title>Draft Genome Sequence of Bacteroides sp. KCTC 15687.</title>
        <authorList>
            <person name="Yu S.Y."/>
            <person name="Kim J.S."/>
            <person name="Oh B.S."/>
            <person name="Park S.H."/>
            <person name="Kang S.W."/>
            <person name="Park J.E."/>
            <person name="Choi S.H."/>
            <person name="Han K.I."/>
            <person name="Lee K.C."/>
            <person name="Eom M.K."/>
            <person name="Suh M.K."/>
            <person name="Lee D.H."/>
            <person name="Yoon H."/>
            <person name="Kim B."/>
            <person name="Yang S.J."/>
            <person name="Lee J.S."/>
            <person name="Lee J.H."/>
        </authorList>
    </citation>
    <scope>NUCLEOTIDE SEQUENCE [LARGE SCALE GENOMIC DNA]</scope>
    <source>
        <strain evidence="1 2">KCTC 15687</strain>
    </source>
</reference>
<evidence type="ECO:0000313" key="1">
    <source>
        <dbReference type="EMBL" id="GCB34581.1"/>
    </source>
</evidence>
<protein>
    <submittedName>
        <fullName evidence="1">Uncharacterized protein</fullName>
    </submittedName>
</protein>
<proteinExistence type="predicted"/>
<accession>A0A401LT15</accession>
<dbReference type="Proteomes" id="UP000288079">
    <property type="component" value="Unassembled WGS sequence"/>
</dbReference>
<dbReference type="AlphaFoldDB" id="A0A401LT15"/>
<sequence>MTQYTNKINTLLLGIDRASSQIKLFNCKMTDIRAVKETKMTIMRKMHVTFLLYGNQKATKLNYCANRDWK</sequence>
<dbReference type="EMBL" id="BHWB01000003">
    <property type="protein sequence ID" value="GCB34581.1"/>
    <property type="molecule type" value="Genomic_DNA"/>
</dbReference>
<keyword evidence="2" id="KW-1185">Reference proteome</keyword>
<organism evidence="1 2">
    <name type="scientific">Bacteroides faecalis</name>
    <dbReference type="NCBI Taxonomy" id="2447885"/>
    <lineage>
        <taxon>Bacteria</taxon>
        <taxon>Pseudomonadati</taxon>
        <taxon>Bacteroidota</taxon>
        <taxon>Bacteroidia</taxon>
        <taxon>Bacteroidales</taxon>
        <taxon>Bacteroidaceae</taxon>
        <taxon>Bacteroides</taxon>
    </lineage>
</organism>
<comment type="caution">
    <text evidence="1">The sequence shown here is derived from an EMBL/GenBank/DDBJ whole genome shotgun (WGS) entry which is preliminary data.</text>
</comment>
<name>A0A401LT15_9BACE</name>
<gene>
    <name evidence="1" type="ORF">KGMB02408_15260</name>
</gene>